<sequence length="564" mass="58865">MEIEDGATARTGADLVVECLAAEGVDLVAGVPGTTVMDLIDSLARQQAVRFVSTRHEQVAGFLADGVSRSGAGVGVCLVSRGPGAANAAIAVQNAYDESVPLVLLVGQVSAGVVERRAFEESDVVATFRPMSKWAVEIHQAERVPELLQRAVRTAVGGRPGPVVVSLPLDVLQDVVDDAVRPAVRSRNHPPGPAPAAVRDAVALLRDAERPVVLVGGGGGGDPAAVLELADRLGAPLLTTWLRQGSVPHDHPAFLGALGYGAHSVTEDVVRDADVLVALGCRFSEFTTKRWTLVSSDTRLVHVDVDPEELGRVYLPEVGIVADAALAARALTEAVDGTAPDLAARRADRRSALRESYERASSLSSPALADDDPAGGVSSVAAVSALQGIADTDGVLLVQDAPSFGPWSHRYLRLHRPGSFFGSAGGAMAWGLPAAMGLALARPGQRVVAVSGDGSFWMVAQDFETCVRESIPVVNVVMNNSAYGNTRDRQRAAHAGRYLGVFYGNPDLAEFARSLGGYGVRVTADDELGPALEKALAQDGPAIVDVVQDQMYGLPPGLLPPAAR</sequence>
<keyword evidence="2 3" id="KW-0786">Thiamine pyrophosphate</keyword>
<dbReference type="Pfam" id="PF00205">
    <property type="entry name" value="TPP_enzyme_M"/>
    <property type="match status" value="1"/>
</dbReference>
<dbReference type="CDD" id="cd00568">
    <property type="entry name" value="TPP_enzymes"/>
    <property type="match status" value="1"/>
</dbReference>
<dbReference type="InterPro" id="IPR029061">
    <property type="entry name" value="THDP-binding"/>
</dbReference>
<feature type="domain" description="Thiamine pyrophosphate enzyme N-terminal TPP-binding" evidence="6">
    <location>
        <begin position="10"/>
        <end position="125"/>
    </location>
</feature>
<evidence type="ECO:0000259" key="4">
    <source>
        <dbReference type="Pfam" id="PF00205"/>
    </source>
</evidence>
<evidence type="ECO:0000256" key="3">
    <source>
        <dbReference type="RuleBase" id="RU362132"/>
    </source>
</evidence>
<name>A0A852VTF4_PSEA5</name>
<feature type="domain" description="Thiamine pyrophosphate enzyme central" evidence="4">
    <location>
        <begin position="198"/>
        <end position="331"/>
    </location>
</feature>
<dbReference type="AlphaFoldDB" id="A0A852VTF4"/>
<evidence type="ECO:0000313" key="8">
    <source>
        <dbReference type="Proteomes" id="UP000549695"/>
    </source>
</evidence>
<dbReference type="SUPFAM" id="SSF52518">
    <property type="entry name" value="Thiamin diphosphate-binding fold (THDP-binding)"/>
    <property type="match status" value="2"/>
</dbReference>
<dbReference type="GeneID" id="98050373"/>
<dbReference type="InterPro" id="IPR012000">
    <property type="entry name" value="Thiamin_PyroP_enz_cen_dom"/>
</dbReference>
<dbReference type="Gene3D" id="3.40.50.970">
    <property type="match status" value="2"/>
</dbReference>
<dbReference type="GO" id="GO:0050660">
    <property type="term" value="F:flavin adenine dinucleotide binding"/>
    <property type="evidence" value="ECO:0007669"/>
    <property type="project" value="TreeGrafter"/>
</dbReference>
<dbReference type="InterPro" id="IPR029035">
    <property type="entry name" value="DHS-like_NAD/FAD-binding_dom"/>
</dbReference>
<feature type="domain" description="Thiamine pyrophosphate enzyme TPP-binding" evidence="5">
    <location>
        <begin position="404"/>
        <end position="546"/>
    </location>
</feature>
<dbReference type="Pfam" id="PF02776">
    <property type="entry name" value="TPP_enzyme_N"/>
    <property type="match status" value="1"/>
</dbReference>
<dbReference type="EMBL" id="JACCCZ010000001">
    <property type="protein sequence ID" value="NYG00268.1"/>
    <property type="molecule type" value="Genomic_DNA"/>
</dbReference>
<dbReference type="PANTHER" id="PTHR18968:SF167">
    <property type="entry name" value="ACETOLACTATE SYNTHASE LARGE SUBUNIT ILVB2-RELATED"/>
    <property type="match status" value="1"/>
</dbReference>
<evidence type="ECO:0000256" key="2">
    <source>
        <dbReference type="ARBA" id="ARBA00023052"/>
    </source>
</evidence>
<dbReference type="InterPro" id="IPR045229">
    <property type="entry name" value="TPP_enz"/>
</dbReference>
<evidence type="ECO:0000256" key="1">
    <source>
        <dbReference type="ARBA" id="ARBA00007812"/>
    </source>
</evidence>
<dbReference type="InterPro" id="IPR012001">
    <property type="entry name" value="Thiamin_PyroP_enz_TPP-bd_dom"/>
</dbReference>
<protein>
    <submittedName>
        <fullName evidence="7">Acetolactate synthase-1/2/3 large subunit</fullName>
        <ecNumber evidence="7">2.2.1.6</ecNumber>
    </submittedName>
</protein>
<accession>A0A852VTF4</accession>
<evidence type="ECO:0000259" key="6">
    <source>
        <dbReference type="Pfam" id="PF02776"/>
    </source>
</evidence>
<dbReference type="GO" id="GO:0009097">
    <property type="term" value="P:isoleucine biosynthetic process"/>
    <property type="evidence" value="ECO:0007669"/>
    <property type="project" value="TreeGrafter"/>
</dbReference>
<dbReference type="FunFam" id="3.40.50.970:FF:000007">
    <property type="entry name" value="Acetolactate synthase"/>
    <property type="match status" value="1"/>
</dbReference>
<dbReference type="GO" id="GO:0005948">
    <property type="term" value="C:acetolactate synthase complex"/>
    <property type="evidence" value="ECO:0007669"/>
    <property type="project" value="TreeGrafter"/>
</dbReference>
<dbReference type="GO" id="GO:0030976">
    <property type="term" value="F:thiamine pyrophosphate binding"/>
    <property type="evidence" value="ECO:0007669"/>
    <property type="project" value="InterPro"/>
</dbReference>
<dbReference type="CDD" id="cd07035">
    <property type="entry name" value="TPP_PYR_POX_like"/>
    <property type="match status" value="1"/>
</dbReference>
<keyword evidence="8" id="KW-1185">Reference proteome</keyword>
<dbReference type="SUPFAM" id="SSF52467">
    <property type="entry name" value="DHS-like NAD/FAD-binding domain"/>
    <property type="match status" value="1"/>
</dbReference>
<dbReference type="InterPro" id="IPR011766">
    <property type="entry name" value="TPP_enzyme_TPP-bd"/>
</dbReference>
<reference evidence="7 8" key="1">
    <citation type="submission" date="2020-07" db="EMBL/GenBank/DDBJ databases">
        <title>Sequencing the genomes of 1000 actinobacteria strains.</title>
        <authorList>
            <person name="Klenk H.-P."/>
        </authorList>
    </citation>
    <scope>NUCLEOTIDE SEQUENCE [LARGE SCALE GENOMIC DNA]</scope>
    <source>
        <strain evidence="7 8">DSM 44749</strain>
    </source>
</reference>
<evidence type="ECO:0000259" key="5">
    <source>
        <dbReference type="Pfam" id="PF02775"/>
    </source>
</evidence>
<comment type="similarity">
    <text evidence="1 3">Belongs to the TPP enzyme family.</text>
</comment>
<dbReference type="GO" id="GO:0009099">
    <property type="term" value="P:L-valine biosynthetic process"/>
    <property type="evidence" value="ECO:0007669"/>
    <property type="project" value="TreeGrafter"/>
</dbReference>
<dbReference type="GO" id="GO:0000287">
    <property type="term" value="F:magnesium ion binding"/>
    <property type="evidence" value="ECO:0007669"/>
    <property type="project" value="InterPro"/>
</dbReference>
<evidence type="ECO:0000313" key="7">
    <source>
        <dbReference type="EMBL" id="NYG00268.1"/>
    </source>
</evidence>
<gene>
    <name evidence="7" type="ORF">HDA37_000553</name>
</gene>
<proteinExistence type="inferred from homology"/>
<dbReference type="Proteomes" id="UP000549695">
    <property type="component" value="Unassembled WGS sequence"/>
</dbReference>
<dbReference type="Pfam" id="PF02775">
    <property type="entry name" value="TPP_enzyme_C"/>
    <property type="match status" value="1"/>
</dbReference>
<dbReference type="InterPro" id="IPR000399">
    <property type="entry name" value="TPP-bd_CS"/>
</dbReference>
<comment type="caution">
    <text evidence="7">The sequence shown here is derived from an EMBL/GenBank/DDBJ whole genome shotgun (WGS) entry which is preliminary data.</text>
</comment>
<dbReference type="Gene3D" id="3.40.50.1220">
    <property type="entry name" value="TPP-binding domain"/>
    <property type="match status" value="1"/>
</dbReference>
<dbReference type="GO" id="GO:0003984">
    <property type="term" value="F:acetolactate synthase activity"/>
    <property type="evidence" value="ECO:0007669"/>
    <property type="project" value="UniProtKB-EC"/>
</dbReference>
<dbReference type="EC" id="2.2.1.6" evidence="7"/>
<organism evidence="7 8">
    <name type="scientific">Pseudonocardia alni</name>
    <name type="common">Amycolata alni</name>
    <dbReference type="NCBI Taxonomy" id="33907"/>
    <lineage>
        <taxon>Bacteria</taxon>
        <taxon>Bacillati</taxon>
        <taxon>Actinomycetota</taxon>
        <taxon>Actinomycetes</taxon>
        <taxon>Pseudonocardiales</taxon>
        <taxon>Pseudonocardiaceae</taxon>
        <taxon>Pseudonocardia</taxon>
    </lineage>
</organism>
<keyword evidence="7" id="KW-0808">Transferase</keyword>
<dbReference type="RefSeq" id="WP_179760118.1">
    <property type="nucleotide sequence ID" value="NZ_BAAAJZ010000011.1"/>
</dbReference>
<dbReference type="PROSITE" id="PS00187">
    <property type="entry name" value="TPP_ENZYMES"/>
    <property type="match status" value="1"/>
</dbReference>
<dbReference type="PANTHER" id="PTHR18968">
    <property type="entry name" value="THIAMINE PYROPHOSPHATE ENZYMES"/>
    <property type="match status" value="1"/>
</dbReference>